<proteinExistence type="predicted"/>
<reference evidence="1" key="1">
    <citation type="submission" date="2015-10" db="EMBL/GenBank/DDBJ databases">
        <authorList>
            <person name="Gilbert D.G."/>
        </authorList>
    </citation>
    <scope>NUCLEOTIDE SEQUENCE</scope>
</reference>
<sequence length="37" mass="4216">MASMEMSDMPMAVLKAVFKTIWRDRTIVCKTIDVSIP</sequence>
<evidence type="ECO:0000313" key="1">
    <source>
        <dbReference type="EMBL" id="CUS52006.1"/>
    </source>
</evidence>
<protein>
    <submittedName>
        <fullName evidence="1">Uncharacterized protein</fullName>
    </submittedName>
</protein>
<gene>
    <name evidence="1" type="ORF">MGWOODY_XGa1194</name>
</gene>
<accession>A0A160TSG0</accession>
<name>A0A160TSG0_9ZZZZ</name>
<dbReference type="AlphaFoldDB" id="A0A160TSG0"/>
<dbReference type="EMBL" id="CZRL01000074">
    <property type="protein sequence ID" value="CUS52006.1"/>
    <property type="molecule type" value="Genomic_DNA"/>
</dbReference>
<organism evidence="1">
    <name type="scientific">hydrothermal vent metagenome</name>
    <dbReference type="NCBI Taxonomy" id="652676"/>
    <lineage>
        <taxon>unclassified sequences</taxon>
        <taxon>metagenomes</taxon>
        <taxon>ecological metagenomes</taxon>
    </lineage>
</organism>